<dbReference type="InterPro" id="IPR004384">
    <property type="entry name" value="RNA_MeTrfase_TrmJ/LasT"/>
</dbReference>
<dbReference type="NCBIfam" id="NF011694">
    <property type="entry name" value="PRK15114.1"/>
    <property type="match status" value="1"/>
</dbReference>
<evidence type="ECO:0000256" key="3">
    <source>
        <dbReference type="ARBA" id="ARBA00022679"/>
    </source>
</evidence>
<protein>
    <submittedName>
        <fullName evidence="6">tRNA (Cytidine(32)/uridine(32)-2'-O)-methyltransferase</fullName>
        <ecNumber evidence="6">2.1.1.200</ecNumber>
    </submittedName>
</protein>
<dbReference type="GO" id="GO:0160206">
    <property type="term" value="F:tRNA (cytidine(32)/uridine(32)-2'-O)-methyltransferase activity"/>
    <property type="evidence" value="ECO:0007669"/>
    <property type="project" value="UniProtKB-EC"/>
</dbReference>
<keyword evidence="2 6" id="KW-0489">Methyltransferase</keyword>
<dbReference type="PIRSF" id="PIRSF004808">
    <property type="entry name" value="LasT"/>
    <property type="match status" value="1"/>
</dbReference>
<dbReference type="Gene3D" id="1.10.8.590">
    <property type="match status" value="1"/>
</dbReference>
<dbReference type="Gene3D" id="3.40.1280.10">
    <property type="match status" value="1"/>
</dbReference>
<comment type="similarity">
    <text evidence="1">Belongs to the class IV-like SAM-binding methyltransferase superfamily. RNA methyltransferase TrmH family.</text>
</comment>
<dbReference type="CDD" id="cd18093">
    <property type="entry name" value="SpoU-like_TrmJ"/>
    <property type="match status" value="1"/>
</dbReference>
<dbReference type="InterPro" id="IPR029026">
    <property type="entry name" value="tRNA_m1G_MTases_N"/>
</dbReference>
<dbReference type="InterPro" id="IPR001537">
    <property type="entry name" value="SpoU_MeTrfase"/>
</dbReference>
<dbReference type="InterPro" id="IPR029028">
    <property type="entry name" value="Alpha/beta_knot_MTases"/>
</dbReference>
<organism evidence="6">
    <name type="scientific">hydrothermal vent metagenome</name>
    <dbReference type="NCBI Taxonomy" id="652676"/>
    <lineage>
        <taxon>unclassified sequences</taxon>
        <taxon>metagenomes</taxon>
        <taxon>ecological metagenomes</taxon>
    </lineage>
</organism>
<evidence type="ECO:0000256" key="4">
    <source>
        <dbReference type="ARBA" id="ARBA00022691"/>
    </source>
</evidence>
<accession>A0A3B1BS16</accession>
<dbReference type="GO" id="GO:0003723">
    <property type="term" value="F:RNA binding"/>
    <property type="evidence" value="ECO:0007669"/>
    <property type="project" value="InterPro"/>
</dbReference>
<gene>
    <name evidence="6" type="ORF">MNBD_GAMMA24-707</name>
</gene>
<dbReference type="SUPFAM" id="SSF75217">
    <property type="entry name" value="alpha/beta knot"/>
    <property type="match status" value="1"/>
</dbReference>
<dbReference type="PANTHER" id="PTHR42786">
    <property type="entry name" value="TRNA/RRNA METHYLTRANSFERASE"/>
    <property type="match status" value="1"/>
</dbReference>
<proteinExistence type="inferred from homology"/>
<dbReference type="AlphaFoldDB" id="A0A3B1BS16"/>
<dbReference type="FunFam" id="3.40.1280.10:FF:000006">
    <property type="entry name" value="Uncharacterized tRNA/rRNA methyltransferase HI_0380"/>
    <property type="match status" value="1"/>
</dbReference>
<dbReference type="NCBIfam" id="TIGR00050">
    <property type="entry name" value="rRNA_methyl_1"/>
    <property type="match status" value="1"/>
</dbReference>
<dbReference type="EMBL" id="UOFZ01000119">
    <property type="protein sequence ID" value="VAX13460.1"/>
    <property type="molecule type" value="Genomic_DNA"/>
</dbReference>
<dbReference type="GO" id="GO:0002128">
    <property type="term" value="P:tRNA nucleoside ribose methylation"/>
    <property type="evidence" value="ECO:0007669"/>
    <property type="project" value="TreeGrafter"/>
</dbReference>
<name>A0A3B1BS16_9ZZZZ</name>
<dbReference type="PANTHER" id="PTHR42786:SF2">
    <property type="entry name" value="TRNA (CYTIDINE_URIDINE-2'-O-)-METHYLTRANSFERASE TRMJ"/>
    <property type="match status" value="1"/>
</dbReference>
<evidence type="ECO:0000259" key="5">
    <source>
        <dbReference type="Pfam" id="PF00588"/>
    </source>
</evidence>
<sequence length="270" mass="29862">MASGQQNPEQAEIVYTMADEVDLSQVRVVLMHTSHPGNIGAVARAMKNMGLSQLYLVQPDLFPHSMATSRASGADDLLASAHVVETLDEALADCCFVVGASARLRSISWPVHNPRECAERMLEATDDGQVALVMGREQSGLSNAELERCNYLVNIPANPEYSSLNLAAATQVLAYELRMAALARVEIKKSASKKDYRLATAAEVEGLYQHFEVALTDIKFLNPASPRKLMRRLRRLFNRAQLDEMEVNILRGILSAAQGQKYHYDKQDKS</sequence>
<feature type="domain" description="tRNA/rRNA methyltransferase SpoU type" evidence="5">
    <location>
        <begin position="26"/>
        <end position="175"/>
    </location>
</feature>
<reference evidence="6" key="1">
    <citation type="submission" date="2018-06" db="EMBL/GenBank/DDBJ databases">
        <authorList>
            <person name="Zhirakovskaya E."/>
        </authorList>
    </citation>
    <scope>NUCLEOTIDE SEQUENCE</scope>
</reference>
<evidence type="ECO:0000256" key="2">
    <source>
        <dbReference type="ARBA" id="ARBA00022603"/>
    </source>
</evidence>
<evidence type="ECO:0000256" key="1">
    <source>
        <dbReference type="ARBA" id="ARBA00007228"/>
    </source>
</evidence>
<dbReference type="EC" id="2.1.1.200" evidence="6"/>
<dbReference type="GO" id="GO:0005829">
    <property type="term" value="C:cytosol"/>
    <property type="evidence" value="ECO:0007669"/>
    <property type="project" value="TreeGrafter"/>
</dbReference>
<keyword evidence="3 6" id="KW-0808">Transferase</keyword>
<evidence type="ECO:0000313" key="6">
    <source>
        <dbReference type="EMBL" id="VAX13460.1"/>
    </source>
</evidence>
<dbReference type="Pfam" id="PF00588">
    <property type="entry name" value="SpoU_methylase"/>
    <property type="match status" value="1"/>
</dbReference>
<keyword evidence="4" id="KW-0949">S-adenosyl-L-methionine</keyword>